<proteinExistence type="predicted"/>
<dbReference type="OrthoDB" id="346910at2759"/>
<feature type="signal peptide" evidence="4">
    <location>
        <begin position="1"/>
        <end position="17"/>
    </location>
</feature>
<sequence length="543" mass="60426">MRPTILFFACMTSVTLGGRFAMPPTDITAVSETERATTADCKKCDEFFGKCRSTRLDCHMASACAPKQPRPQPQEVRDNDAISTPSPAPHVIASCTPPIHRLTLDLACLFYCFGLIDLLVHVLGYARIASTPINATLPSCGGAPFTLDMSDSVDRVFSHALNTVNKIRTGSQKPPSAIRLRLYGLYKQAMEGDVDGIMDCPRGNDDQSQRAREKWDAWKQQNGLSRTEAKRRYITTLIETMHKYASPSPDSRELVAELEFVWDQVKSNVPSSSSSSPLRHSDHIQSGYSQHELGESRRAAMDMSTPLRQNDETPTREAVREMPLRVKSPMSQSEENLEEEEAEIDRGEVFVDAPDSQYNPTSYPDEDPDATNHNIEDAGVQTDLQNLMRAEPIPIQTPTPAPKNRGIGVLGKPIQMPIPGFGSTPGPTSKESAEDQKWRKRVEQSLMKMTAEVAALREQLEARRLFAHSAHYRLFRGIWRWVWACVKHIAVDMVVLGIVLVWMRRKKDKRLENTIRNLLGGAVAKVRRGGSGVTFLGGGKKAA</sequence>
<feature type="transmembrane region" description="Helical" evidence="3">
    <location>
        <begin position="481"/>
        <end position="503"/>
    </location>
</feature>
<evidence type="ECO:0000256" key="1">
    <source>
        <dbReference type="ARBA" id="ARBA00023121"/>
    </source>
</evidence>
<evidence type="ECO:0000256" key="3">
    <source>
        <dbReference type="SAM" id="Phobius"/>
    </source>
</evidence>
<gene>
    <name evidence="6" type="ORF">yc1106_07987</name>
</gene>
<dbReference type="InterPro" id="IPR035984">
    <property type="entry name" value="Acyl-CoA-binding_sf"/>
</dbReference>
<keyword evidence="3" id="KW-0472">Membrane</keyword>
<evidence type="ECO:0000313" key="7">
    <source>
        <dbReference type="Proteomes" id="UP001056012"/>
    </source>
</evidence>
<keyword evidence="7" id="KW-1185">Reference proteome</keyword>
<dbReference type="PANTHER" id="PTHR23310">
    <property type="entry name" value="ACYL-COA-BINDING PROTEIN, ACBP"/>
    <property type="match status" value="1"/>
</dbReference>
<dbReference type="GO" id="GO:0000062">
    <property type="term" value="F:fatty-acyl-CoA binding"/>
    <property type="evidence" value="ECO:0007669"/>
    <property type="project" value="InterPro"/>
</dbReference>
<accession>A0A9Q8ZHA3</accession>
<dbReference type="PANTHER" id="PTHR23310:SF133">
    <property type="entry name" value="COA BINDING PROTEIN, PUTATIVE (AFU_ORTHOLOGUE AFUA_1G12300)-RELATED"/>
    <property type="match status" value="1"/>
</dbReference>
<dbReference type="Proteomes" id="UP001056012">
    <property type="component" value="Chromosome 6"/>
</dbReference>
<keyword evidence="4" id="KW-0732">Signal</keyword>
<reference evidence="6" key="1">
    <citation type="submission" date="2021-12" db="EMBL/GenBank/DDBJ databases">
        <title>Curvularia clavata genome.</title>
        <authorList>
            <person name="Cao Y."/>
        </authorList>
    </citation>
    <scope>NUCLEOTIDE SEQUENCE</scope>
    <source>
        <strain evidence="6">Yc1106</strain>
    </source>
</reference>
<protein>
    <submittedName>
        <fullName evidence="6">Acyl binding protein</fullName>
    </submittedName>
</protein>
<evidence type="ECO:0000259" key="5">
    <source>
        <dbReference type="PROSITE" id="PS51228"/>
    </source>
</evidence>
<dbReference type="PROSITE" id="PS51228">
    <property type="entry name" value="ACB_2"/>
    <property type="match status" value="1"/>
</dbReference>
<dbReference type="Gene3D" id="1.20.80.10">
    <property type="match status" value="1"/>
</dbReference>
<keyword evidence="3" id="KW-0812">Transmembrane</keyword>
<keyword evidence="3" id="KW-1133">Transmembrane helix</keyword>
<feature type="region of interest" description="Disordered" evidence="2">
    <location>
        <begin position="267"/>
        <end position="294"/>
    </location>
</feature>
<dbReference type="AlphaFoldDB" id="A0A9Q8ZHA3"/>
<dbReference type="InterPro" id="IPR014352">
    <property type="entry name" value="FERM/acyl-CoA-bd_prot_sf"/>
</dbReference>
<feature type="chain" id="PRO_5040477971" evidence="4">
    <location>
        <begin position="18"/>
        <end position="543"/>
    </location>
</feature>
<dbReference type="GO" id="GO:0006631">
    <property type="term" value="P:fatty acid metabolic process"/>
    <property type="evidence" value="ECO:0007669"/>
    <property type="project" value="TreeGrafter"/>
</dbReference>
<dbReference type="InterPro" id="IPR000582">
    <property type="entry name" value="Acyl-CoA-binding_protein"/>
</dbReference>
<keyword evidence="1" id="KW-0446">Lipid-binding</keyword>
<dbReference type="EMBL" id="CP089279">
    <property type="protein sequence ID" value="USP80713.1"/>
    <property type="molecule type" value="Genomic_DNA"/>
</dbReference>
<organism evidence="6 7">
    <name type="scientific">Curvularia clavata</name>
    <dbReference type="NCBI Taxonomy" id="95742"/>
    <lineage>
        <taxon>Eukaryota</taxon>
        <taxon>Fungi</taxon>
        <taxon>Dikarya</taxon>
        <taxon>Ascomycota</taxon>
        <taxon>Pezizomycotina</taxon>
        <taxon>Dothideomycetes</taxon>
        <taxon>Pleosporomycetidae</taxon>
        <taxon>Pleosporales</taxon>
        <taxon>Pleosporineae</taxon>
        <taxon>Pleosporaceae</taxon>
        <taxon>Curvularia</taxon>
    </lineage>
</organism>
<dbReference type="SUPFAM" id="SSF47027">
    <property type="entry name" value="Acyl-CoA binding protein"/>
    <property type="match status" value="1"/>
</dbReference>
<dbReference type="Pfam" id="PF00887">
    <property type="entry name" value="ACBP"/>
    <property type="match status" value="1"/>
</dbReference>
<evidence type="ECO:0000256" key="2">
    <source>
        <dbReference type="SAM" id="MobiDB-lite"/>
    </source>
</evidence>
<evidence type="ECO:0000256" key="4">
    <source>
        <dbReference type="SAM" id="SignalP"/>
    </source>
</evidence>
<dbReference type="VEuPathDB" id="FungiDB:yc1106_07987"/>
<feature type="domain" description="ACB" evidence="5">
    <location>
        <begin position="153"/>
        <end position="246"/>
    </location>
</feature>
<name>A0A9Q8ZHA3_CURCL</name>
<evidence type="ECO:0000313" key="6">
    <source>
        <dbReference type="EMBL" id="USP80713.1"/>
    </source>
</evidence>